<evidence type="ECO:0000313" key="1">
    <source>
        <dbReference type="EMBL" id="KAL2631030.1"/>
    </source>
</evidence>
<sequence>MSGERKERKERDLVMGVVSPSCYVGFDYNAHFCAAVIGGEGGRRIVRDDVVLVDISTRRSIRNRFVRKVNTEDEDIGLTIHLALQRRKRGGFCKGLIPVRRITTLCRYTTRKGTS</sequence>
<keyword evidence="2" id="KW-1185">Reference proteome</keyword>
<dbReference type="AlphaFoldDB" id="A0ABD1YKL9"/>
<accession>A0ABD1YKL9</accession>
<evidence type="ECO:0000313" key="2">
    <source>
        <dbReference type="Proteomes" id="UP001605036"/>
    </source>
</evidence>
<proteinExistence type="predicted"/>
<protein>
    <submittedName>
        <fullName evidence="1">Uncharacterized protein</fullName>
    </submittedName>
</protein>
<comment type="caution">
    <text evidence="1">The sequence shown here is derived from an EMBL/GenBank/DDBJ whole genome shotgun (WGS) entry which is preliminary data.</text>
</comment>
<dbReference type="EMBL" id="JBHFFA010000004">
    <property type="protein sequence ID" value="KAL2631030.1"/>
    <property type="molecule type" value="Genomic_DNA"/>
</dbReference>
<reference evidence="1 2" key="1">
    <citation type="submission" date="2024-09" db="EMBL/GenBank/DDBJ databases">
        <title>Chromosome-scale assembly of Riccia fluitans.</title>
        <authorList>
            <person name="Paukszto L."/>
            <person name="Sawicki J."/>
            <person name="Karawczyk K."/>
            <person name="Piernik-Szablinska J."/>
            <person name="Szczecinska M."/>
            <person name="Mazdziarz M."/>
        </authorList>
    </citation>
    <scope>NUCLEOTIDE SEQUENCE [LARGE SCALE GENOMIC DNA]</scope>
    <source>
        <strain evidence="1">Rf_01</strain>
        <tissue evidence="1">Aerial parts of the thallus</tissue>
    </source>
</reference>
<organism evidence="1 2">
    <name type="scientific">Riccia fluitans</name>
    <dbReference type="NCBI Taxonomy" id="41844"/>
    <lineage>
        <taxon>Eukaryota</taxon>
        <taxon>Viridiplantae</taxon>
        <taxon>Streptophyta</taxon>
        <taxon>Embryophyta</taxon>
        <taxon>Marchantiophyta</taxon>
        <taxon>Marchantiopsida</taxon>
        <taxon>Marchantiidae</taxon>
        <taxon>Marchantiales</taxon>
        <taxon>Ricciaceae</taxon>
        <taxon>Riccia</taxon>
    </lineage>
</organism>
<name>A0ABD1YKL9_9MARC</name>
<gene>
    <name evidence="1" type="ORF">R1flu_015716</name>
</gene>
<dbReference type="Proteomes" id="UP001605036">
    <property type="component" value="Unassembled WGS sequence"/>
</dbReference>